<dbReference type="PANTHER" id="PTHR42850">
    <property type="entry name" value="METALLOPHOSPHOESTERASE"/>
    <property type="match status" value="1"/>
</dbReference>
<comment type="caution">
    <text evidence="4">The sequence shown here is derived from an EMBL/GenBank/DDBJ whole genome shotgun (WGS) entry which is preliminary data.</text>
</comment>
<dbReference type="PIRSF" id="PIRSF000883">
    <property type="entry name" value="Pesterase_MJ0912"/>
    <property type="match status" value="1"/>
</dbReference>
<dbReference type="EC" id="3.1.4.-" evidence="2"/>
<dbReference type="InterPro" id="IPR029052">
    <property type="entry name" value="Metallo-depent_PP-like"/>
</dbReference>
<evidence type="ECO:0000313" key="5">
    <source>
        <dbReference type="Proteomes" id="UP001276854"/>
    </source>
</evidence>
<organism evidence="4 5">
    <name type="scientific">Clostridium boliviensis</name>
    <dbReference type="NCBI Taxonomy" id="318465"/>
    <lineage>
        <taxon>Bacteria</taxon>
        <taxon>Bacillati</taxon>
        <taxon>Bacillota</taxon>
        <taxon>Clostridia</taxon>
        <taxon>Eubacteriales</taxon>
        <taxon>Clostridiaceae</taxon>
        <taxon>Clostridium</taxon>
    </lineage>
</organism>
<evidence type="ECO:0000256" key="2">
    <source>
        <dbReference type="RuleBase" id="RU362039"/>
    </source>
</evidence>
<proteinExistence type="inferred from homology"/>
<dbReference type="Pfam" id="PF12850">
    <property type="entry name" value="Metallophos_2"/>
    <property type="match status" value="1"/>
</dbReference>
<keyword evidence="5" id="KW-1185">Reference proteome</keyword>
<dbReference type="InterPro" id="IPR024654">
    <property type="entry name" value="Calcineurin-like_PHP_lpxH"/>
</dbReference>
<dbReference type="Gene3D" id="3.60.21.10">
    <property type="match status" value="1"/>
</dbReference>
<comment type="cofactor">
    <cofactor evidence="2">
        <name>a divalent metal cation</name>
        <dbReference type="ChEBI" id="CHEBI:60240"/>
    </cofactor>
</comment>
<comment type="similarity">
    <text evidence="1 2">Belongs to the metallophosphoesterase superfamily. YfcE family.</text>
</comment>
<gene>
    <name evidence="4" type="ORF">RZO55_16820</name>
</gene>
<protein>
    <recommendedName>
        <fullName evidence="2">Phosphoesterase</fullName>
        <ecNumber evidence="2">3.1.4.-</ecNumber>
    </recommendedName>
</protein>
<dbReference type="RefSeq" id="WP_318065436.1">
    <property type="nucleotide sequence ID" value="NZ_JAWONS010000248.1"/>
</dbReference>
<accession>A0ABU4GQH1</accession>
<sequence length="243" mass="27500">MDKQIVFISDIHGNMEAFKNVLKDIERRKISLEDVYCLGDSVGYGTRPDDVINQIKELGITSILGNYDEAVGFYLPTCGCSIESDSDKHKTKNALSWTVKHTSDENKEFLREFEEQITIKAGGKRILLTHASPVSITDYVYEDNTEKQEEIADELEEDMIVFGHTHIPYVKKVKDKLFINAGSVGRPKDGDNRACYCILTIGETVEAEFVRVPYDIEKMAAEIEESELLDSFAMVLRTGRDTK</sequence>
<dbReference type="InterPro" id="IPR050126">
    <property type="entry name" value="Ap4A_hydrolase"/>
</dbReference>
<dbReference type="Proteomes" id="UP001276854">
    <property type="component" value="Unassembled WGS sequence"/>
</dbReference>
<dbReference type="SUPFAM" id="SSF56300">
    <property type="entry name" value="Metallo-dependent phosphatases"/>
    <property type="match status" value="1"/>
</dbReference>
<dbReference type="PANTHER" id="PTHR42850:SF2">
    <property type="entry name" value="BLL5683 PROTEIN"/>
    <property type="match status" value="1"/>
</dbReference>
<dbReference type="NCBIfam" id="TIGR00040">
    <property type="entry name" value="yfcE"/>
    <property type="match status" value="1"/>
</dbReference>
<dbReference type="EMBL" id="JAWONS010000248">
    <property type="protein sequence ID" value="MDW2799237.1"/>
    <property type="molecule type" value="Genomic_DNA"/>
</dbReference>
<evidence type="ECO:0000256" key="1">
    <source>
        <dbReference type="ARBA" id="ARBA00008950"/>
    </source>
</evidence>
<dbReference type="InterPro" id="IPR011152">
    <property type="entry name" value="Pesterase_MJ0912"/>
</dbReference>
<evidence type="ECO:0000313" key="4">
    <source>
        <dbReference type="EMBL" id="MDW2799237.1"/>
    </source>
</evidence>
<name>A0ABU4GQH1_9CLOT</name>
<reference evidence="4 5" key="1">
    <citation type="submission" date="2023-10" db="EMBL/GenBank/DDBJ databases">
        <title>A novel Glycoside Hydrolase 43-Like Enzyme from Clostrdium boliviensis is an Endo-xylanase, and a Candidate for Xylooligosaccharides Production from Different Xylan Substrates.</title>
        <authorList>
            <person name="Alvarez M.T."/>
            <person name="Rocabado-Villegas L.R."/>
            <person name="Salas-Veizaga D.M."/>
            <person name="Linares-Pasten J.A."/>
            <person name="Gudmundsdottir E.E."/>
            <person name="Hreggvidsson G.O."/>
            <person name="Adlercreutz P."/>
            <person name="Nordberg Karlsson E."/>
        </authorList>
    </citation>
    <scope>NUCLEOTIDE SEQUENCE [LARGE SCALE GENOMIC DNA]</scope>
    <source>
        <strain evidence="4 5">E-1</strain>
    </source>
</reference>
<dbReference type="InterPro" id="IPR000979">
    <property type="entry name" value="Phosphodiesterase_MJ0936/Vps29"/>
</dbReference>
<evidence type="ECO:0000259" key="3">
    <source>
        <dbReference type="Pfam" id="PF12850"/>
    </source>
</evidence>
<feature type="domain" description="Calcineurin-like phosphoesterase" evidence="3">
    <location>
        <begin position="5"/>
        <end position="202"/>
    </location>
</feature>
<keyword evidence="2" id="KW-0479">Metal-binding</keyword>